<sequence>MNAKLNAVLAAIDIANRADPTLEADETGTEQPEAYLYGVRMTSELDRLFGETASDVLRIAARGQHIERWLLKRAEYAQGRAGYLQWRRDQGQAHGARLAGLMQDAGYAQEACDRVGVLLRKEGIKRDAEVQQLEDVICFTFLKWYFGPFAAKHPEDKVLDIVGKTARKMSDAARARVLSEFDLPVPLADAVKAAA</sequence>
<dbReference type="EMBL" id="CP143423">
    <property type="protein sequence ID" value="WVX47152.1"/>
    <property type="molecule type" value="Genomic_DNA"/>
</dbReference>
<dbReference type="Pfam" id="PF13875">
    <property type="entry name" value="DUF4202"/>
    <property type="match status" value="1"/>
</dbReference>
<reference evidence="1 2" key="1">
    <citation type="submission" date="2015-07" db="EMBL/GenBank/DDBJ databases">
        <authorList>
            <person name="Voget S."/>
            <person name="Dogs M."/>
            <person name="Brinkhoff T.H."/>
            <person name="Daniel R."/>
        </authorList>
    </citation>
    <scope>NUCLEOTIDE SEQUENCE [LARGE SCALE GENOMIC DNA]</scope>
    <source>
        <strain evidence="1 2">B14</strain>
    </source>
</reference>
<keyword evidence="2" id="KW-1185">Reference proteome</keyword>
<protein>
    <recommendedName>
        <fullName evidence="3">Glutamyl-tRNA synthetase</fullName>
    </recommendedName>
</protein>
<reference evidence="2" key="2">
    <citation type="submission" date="2024-01" db="EMBL/GenBank/DDBJ databases">
        <title>Roseobacter fucihabitans sp. nov., isolated from the brown alga Fucus spiralis.</title>
        <authorList>
            <person name="Hahnke S."/>
            <person name="Berger M."/>
            <person name="Schlingloff A."/>
            <person name="Athale I."/>
            <person name="Neumann-Schaal M."/>
            <person name="Adenaya A."/>
            <person name="Poehlein A."/>
            <person name="Daniel R."/>
            <person name="Pertersen J."/>
            <person name="Brinkhoff T."/>
        </authorList>
    </citation>
    <scope>NUCLEOTIDE SEQUENCE [LARGE SCALE GENOMIC DNA]</scope>
    <source>
        <strain evidence="2">B14</strain>
    </source>
</reference>
<proteinExistence type="predicted"/>
<gene>
    <name evidence="1" type="ORF">ROLI_002170</name>
</gene>
<dbReference type="InterPro" id="IPR025255">
    <property type="entry name" value="DUF4202"/>
</dbReference>
<accession>A0ABZ2BM11</accession>
<evidence type="ECO:0008006" key="3">
    <source>
        <dbReference type="Google" id="ProtNLM"/>
    </source>
</evidence>
<dbReference type="Proteomes" id="UP001318682">
    <property type="component" value="Chromosome"/>
</dbReference>
<dbReference type="PANTHER" id="PTHR41729:SF1">
    <property type="entry name" value="GLUTAMYL-TRNA SYNTHETASE"/>
    <property type="match status" value="1"/>
</dbReference>
<evidence type="ECO:0000313" key="1">
    <source>
        <dbReference type="EMBL" id="WVX47152.1"/>
    </source>
</evidence>
<dbReference type="PANTHER" id="PTHR41729">
    <property type="entry name" value="GLUTAMYL-TRNA SYNTHETASE"/>
    <property type="match status" value="1"/>
</dbReference>
<dbReference type="RefSeq" id="WP_187428093.1">
    <property type="nucleotide sequence ID" value="NZ_CP143423.1"/>
</dbReference>
<evidence type="ECO:0000313" key="2">
    <source>
        <dbReference type="Proteomes" id="UP001318682"/>
    </source>
</evidence>
<organism evidence="1 2">
    <name type="scientific">Roseobacter fucihabitans</name>
    <dbReference type="NCBI Taxonomy" id="1537242"/>
    <lineage>
        <taxon>Bacteria</taxon>
        <taxon>Pseudomonadati</taxon>
        <taxon>Pseudomonadota</taxon>
        <taxon>Alphaproteobacteria</taxon>
        <taxon>Rhodobacterales</taxon>
        <taxon>Roseobacteraceae</taxon>
        <taxon>Roseobacter</taxon>
    </lineage>
</organism>
<name>A0ABZ2BM11_9RHOB</name>